<accession>A0A0D1AAX5</accession>
<evidence type="ECO:0000259" key="8">
    <source>
        <dbReference type="PROSITE" id="PS50850"/>
    </source>
</evidence>
<gene>
    <name evidence="9" type="ORF">WDC_0523</name>
</gene>
<dbReference type="Pfam" id="PF07690">
    <property type="entry name" value="MFS_1"/>
    <property type="match status" value="1"/>
</dbReference>
<feature type="transmembrane region" description="Helical" evidence="7">
    <location>
        <begin position="38"/>
        <end position="57"/>
    </location>
</feature>
<dbReference type="RefSeq" id="WP_044010239.1">
    <property type="nucleotide sequence ID" value="NZ_AWTT01000008.1"/>
</dbReference>
<dbReference type="STRING" id="1335616.WDC_0523"/>
<keyword evidence="4 7" id="KW-0812">Transmembrane</keyword>
<dbReference type="SUPFAM" id="SSF103473">
    <property type="entry name" value="MFS general substrate transporter"/>
    <property type="match status" value="1"/>
</dbReference>
<feature type="transmembrane region" description="Helical" evidence="7">
    <location>
        <begin position="69"/>
        <end position="89"/>
    </location>
</feature>
<dbReference type="PATRIC" id="fig|1335616.4.peg.523"/>
<evidence type="ECO:0000256" key="1">
    <source>
        <dbReference type="ARBA" id="ARBA00004651"/>
    </source>
</evidence>
<feature type="transmembrane region" description="Helical" evidence="7">
    <location>
        <begin position="359"/>
        <end position="382"/>
    </location>
</feature>
<reference evidence="9 10" key="1">
    <citation type="submission" date="2013-08" db="EMBL/GenBank/DDBJ databases">
        <title>Lactobacillus wasatchii sp. WDC04, a late gas producing bacteria isolated from aged chedder cheese.</title>
        <authorList>
            <person name="Oberg C.J."/>
            <person name="Culumber M."/>
            <person name="McMahon D.J."/>
            <person name="Broadbent J.R."/>
            <person name="Oberg T.S."/>
            <person name="Ortaki F."/>
        </authorList>
    </citation>
    <scope>NUCLEOTIDE SEQUENCE [LARGE SCALE GENOMIC DNA]</scope>
    <source>
        <strain evidence="9 10">WDC04</strain>
    </source>
</reference>
<comment type="caution">
    <text evidence="9">The sequence shown here is derived from an EMBL/GenBank/DDBJ whole genome shotgun (WGS) entry which is preliminary data.</text>
</comment>
<dbReference type="PROSITE" id="PS51257">
    <property type="entry name" value="PROKAR_LIPOPROTEIN"/>
    <property type="match status" value="1"/>
</dbReference>
<comment type="subcellular location">
    <subcellularLocation>
        <location evidence="1">Cell membrane</location>
        <topology evidence="1">Multi-pass membrane protein</topology>
    </subcellularLocation>
</comment>
<dbReference type="InterPro" id="IPR020846">
    <property type="entry name" value="MFS_dom"/>
</dbReference>
<feature type="transmembrane region" description="Helical" evidence="7">
    <location>
        <begin position="201"/>
        <end position="220"/>
    </location>
</feature>
<feature type="transmembrane region" description="Helical" evidence="7">
    <location>
        <begin position="7"/>
        <end position="26"/>
    </location>
</feature>
<dbReference type="Gene3D" id="1.20.1250.20">
    <property type="entry name" value="MFS general substrate transporter like domains"/>
    <property type="match status" value="2"/>
</dbReference>
<dbReference type="Proteomes" id="UP000032279">
    <property type="component" value="Unassembled WGS sequence"/>
</dbReference>
<protein>
    <submittedName>
        <fullName evidence="9">Permease of the major facilitator superfamily</fullName>
    </submittedName>
</protein>
<evidence type="ECO:0000256" key="7">
    <source>
        <dbReference type="SAM" id="Phobius"/>
    </source>
</evidence>
<dbReference type="InterPro" id="IPR050171">
    <property type="entry name" value="MFS_Transporters"/>
</dbReference>
<evidence type="ECO:0000256" key="3">
    <source>
        <dbReference type="ARBA" id="ARBA00022475"/>
    </source>
</evidence>
<name>A0A0D1AAX5_9LACO</name>
<feature type="transmembrane region" description="Helical" evidence="7">
    <location>
        <begin position="330"/>
        <end position="353"/>
    </location>
</feature>
<evidence type="ECO:0000256" key="2">
    <source>
        <dbReference type="ARBA" id="ARBA00022448"/>
    </source>
</evidence>
<sequence length="393" mass="43920">MQIRLKWLCILAFLNNVGYSCVWPLTTIYMHNKLHESLVTVGIVLLFYSLSNVLGAYLSGVLFDKMNTFHLNVIGQVITLVTIIMLIFLNGWPAYPILLCFFGFGTGWILTIINALATKIRKYDSVQVFNMLYLVENVGLVVGAAITGLLYNIGISVLFMTISVLYVISSVIVLTVFKKINIINQKRTKSGKVKHKNMNHANYVLIFSLLFGLVIIWIMYEQWMSNLSIYMLQLGISTEKYSLLWTLNGVLIVVFQLAVGFVGRFVNTLYFQICFGTFALSVSFIILMHATQYQNFVSAMIVLTLGEALVVPAIPAIVNQLSSYSAKGKYQGYVNAFSSLGRALGPLAGGLIIESISYSALFEIGTVTNFVLFVAYVILIMVNRKRVNKFIDG</sequence>
<dbReference type="PROSITE" id="PS50850">
    <property type="entry name" value="MFS"/>
    <property type="match status" value="1"/>
</dbReference>
<dbReference type="InterPro" id="IPR011701">
    <property type="entry name" value="MFS"/>
</dbReference>
<keyword evidence="2" id="KW-0813">Transport</keyword>
<evidence type="ECO:0000256" key="5">
    <source>
        <dbReference type="ARBA" id="ARBA00022989"/>
    </source>
</evidence>
<organism evidence="9 10">
    <name type="scientific">Paucilactobacillus wasatchensis</name>
    <dbReference type="NCBI Taxonomy" id="1335616"/>
    <lineage>
        <taxon>Bacteria</taxon>
        <taxon>Bacillati</taxon>
        <taxon>Bacillota</taxon>
        <taxon>Bacilli</taxon>
        <taxon>Lactobacillales</taxon>
        <taxon>Lactobacillaceae</taxon>
        <taxon>Paucilactobacillus</taxon>
    </lineage>
</organism>
<dbReference type="InterPro" id="IPR036259">
    <property type="entry name" value="MFS_trans_sf"/>
</dbReference>
<proteinExistence type="predicted"/>
<keyword evidence="5 7" id="KW-1133">Transmembrane helix</keyword>
<dbReference type="GO" id="GO:0022857">
    <property type="term" value="F:transmembrane transporter activity"/>
    <property type="evidence" value="ECO:0007669"/>
    <property type="project" value="InterPro"/>
</dbReference>
<evidence type="ECO:0000256" key="6">
    <source>
        <dbReference type="ARBA" id="ARBA00023136"/>
    </source>
</evidence>
<feature type="domain" description="Major facilitator superfamily (MFS) profile" evidence="8">
    <location>
        <begin position="4"/>
        <end position="386"/>
    </location>
</feature>
<feature type="transmembrane region" description="Helical" evidence="7">
    <location>
        <begin position="240"/>
        <end position="262"/>
    </location>
</feature>
<dbReference type="OrthoDB" id="3268460at2"/>
<feature type="transmembrane region" description="Helical" evidence="7">
    <location>
        <begin position="157"/>
        <end position="180"/>
    </location>
</feature>
<keyword evidence="10" id="KW-1185">Reference proteome</keyword>
<dbReference type="GO" id="GO:0005886">
    <property type="term" value="C:plasma membrane"/>
    <property type="evidence" value="ECO:0007669"/>
    <property type="project" value="UniProtKB-SubCell"/>
</dbReference>
<keyword evidence="3" id="KW-1003">Cell membrane</keyword>
<dbReference type="EMBL" id="AWTT01000008">
    <property type="protein sequence ID" value="KIS03876.1"/>
    <property type="molecule type" value="Genomic_DNA"/>
</dbReference>
<dbReference type="AlphaFoldDB" id="A0A0D1AAX5"/>
<dbReference type="PANTHER" id="PTHR23517">
    <property type="entry name" value="RESISTANCE PROTEIN MDTM, PUTATIVE-RELATED-RELATED"/>
    <property type="match status" value="1"/>
</dbReference>
<evidence type="ECO:0000313" key="10">
    <source>
        <dbReference type="Proteomes" id="UP000032279"/>
    </source>
</evidence>
<feature type="transmembrane region" description="Helical" evidence="7">
    <location>
        <begin position="95"/>
        <end position="116"/>
    </location>
</feature>
<dbReference type="PANTHER" id="PTHR23517:SF10">
    <property type="entry name" value="MAJOR FACILITATOR SUPERFAMILY (MFS) PROFILE DOMAIN-CONTAINING PROTEIN"/>
    <property type="match status" value="1"/>
</dbReference>
<evidence type="ECO:0000313" key="9">
    <source>
        <dbReference type="EMBL" id="KIS03876.1"/>
    </source>
</evidence>
<feature type="transmembrane region" description="Helical" evidence="7">
    <location>
        <begin position="128"/>
        <end position="151"/>
    </location>
</feature>
<feature type="transmembrane region" description="Helical" evidence="7">
    <location>
        <begin position="269"/>
        <end position="290"/>
    </location>
</feature>
<evidence type="ECO:0000256" key="4">
    <source>
        <dbReference type="ARBA" id="ARBA00022692"/>
    </source>
</evidence>
<keyword evidence="6 7" id="KW-0472">Membrane</keyword>
<feature type="transmembrane region" description="Helical" evidence="7">
    <location>
        <begin position="296"/>
        <end position="318"/>
    </location>
</feature>